<dbReference type="PANTHER" id="PTHR11085">
    <property type="entry name" value="NAD-DEPENDENT PROTEIN DEACYLASE SIRTUIN-5, MITOCHONDRIAL-RELATED"/>
    <property type="match status" value="1"/>
</dbReference>
<evidence type="ECO:0000313" key="11">
    <source>
        <dbReference type="Proteomes" id="UP001189429"/>
    </source>
</evidence>
<feature type="binding site" evidence="7">
    <location>
        <position position="137"/>
    </location>
    <ligand>
        <name>Zn(2+)</name>
        <dbReference type="ChEBI" id="CHEBI:29105"/>
    </ligand>
</feature>
<dbReference type="InterPro" id="IPR003000">
    <property type="entry name" value="Sirtuin"/>
</dbReference>
<feature type="domain" description="Deacetylase sirtuin-type" evidence="9">
    <location>
        <begin position="2"/>
        <end position="266"/>
    </location>
</feature>
<keyword evidence="2" id="KW-0808">Transferase</keyword>
<evidence type="ECO:0000256" key="2">
    <source>
        <dbReference type="ARBA" id="ARBA00022679"/>
    </source>
</evidence>
<name>A0ABN9S465_9DINO</name>
<dbReference type="InterPro" id="IPR026590">
    <property type="entry name" value="Ssirtuin_cat_dom"/>
</dbReference>
<comment type="caution">
    <text evidence="7">Lacks conserved residue(s) required for the propagation of feature annotation.</text>
</comment>
<dbReference type="Gene3D" id="3.40.50.1220">
    <property type="entry name" value="TPP-binding domain"/>
    <property type="match status" value="1"/>
</dbReference>
<evidence type="ECO:0000259" key="9">
    <source>
        <dbReference type="PROSITE" id="PS50305"/>
    </source>
</evidence>
<evidence type="ECO:0000256" key="1">
    <source>
        <dbReference type="ARBA" id="ARBA00012928"/>
    </source>
</evidence>
<feature type="non-terminal residue" evidence="10">
    <location>
        <position position="1"/>
    </location>
</feature>
<reference evidence="10" key="1">
    <citation type="submission" date="2023-10" db="EMBL/GenBank/DDBJ databases">
        <authorList>
            <person name="Chen Y."/>
            <person name="Shah S."/>
            <person name="Dougan E. K."/>
            <person name="Thang M."/>
            <person name="Chan C."/>
        </authorList>
    </citation>
    <scope>NUCLEOTIDE SEQUENCE [LARGE SCALE GENOMIC DNA]</scope>
</reference>
<feature type="binding site" evidence="7">
    <location>
        <position position="140"/>
    </location>
    <ligand>
        <name>Zn(2+)</name>
        <dbReference type="ChEBI" id="CHEBI:29105"/>
    </ligand>
</feature>
<evidence type="ECO:0000256" key="4">
    <source>
        <dbReference type="ARBA" id="ARBA00022833"/>
    </source>
</evidence>
<feature type="region of interest" description="Disordered" evidence="8">
    <location>
        <begin position="53"/>
        <end position="76"/>
    </location>
</feature>
<dbReference type="Pfam" id="PF02146">
    <property type="entry name" value="SIR2"/>
    <property type="match status" value="1"/>
</dbReference>
<dbReference type="SUPFAM" id="SSF52467">
    <property type="entry name" value="DHS-like NAD/FAD-binding domain"/>
    <property type="match status" value="1"/>
</dbReference>
<comment type="similarity">
    <text evidence="6">Belongs to the sirtuin family. Class IV subfamily.</text>
</comment>
<evidence type="ECO:0000256" key="7">
    <source>
        <dbReference type="PROSITE-ProRule" id="PRU00236"/>
    </source>
</evidence>
<keyword evidence="3 7" id="KW-0479">Metal-binding</keyword>
<keyword evidence="11" id="KW-1185">Reference proteome</keyword>
<dbReference type="InterPro" id="IPR029035">
    <property type="entry name" value="DHS-like_NAD/FAD-binding_dom"/>
</dbReference>
<dbReference type="PROSITE" id="PS50305">
    <property type="entry name" value="SIRTUIN"/>
    <property type="match status" value="1"/>
</dbReference>
<feature type="region of interest" description="Disordered" evidence="8">
    <location>
        <begin position="279"/>
        <end position="310"/>
    </location>
</feature>
<organism evidence="10 11">
    <name type="scientific">Prorocentrum cordatum</name>
    <dbReference type="NCBI Taxonomy" id="2364126"/>
    <lineage>
        <taxon>Eukaryota</taxon>
        <taxon>Sar</taxon>
        <taxon>Alveolata</taxon>
        <taxon>Dinophyceae</taxon>
        <taxon>Prorocentrales</taxon>
        <taxon>Prorocentraceae</taxon>
        <taxon>Prorocentrum</taxon>
    </lineage>
</organism>
<dbReference type="Gene3D" id="2.20.28.200">
    <property type="match status" value="1"/>
</dbReference>
<proteinExistence type="inferred from homology"/>
<feature type="binding site" evidence="7">
    <location>
        <position position="166"/>
    </location>
    <ligand>
        <name>Zn(2+)</name>
        <dbReference type="ChEBI" id="CHEBI:29105"/>
    </ligand>
</feature>
<evidence type="ECO:0000313" key="10">
    <source>
        <dbReference type="EMBL" id="CAK0826571.1"/>
    </source>
</evidence>
<keyword evidence="5" id="KW-0520">NAD</keyword>
<dbReference type="EMBL" id="CAUYUJ010009365">
    <property type="protein sequence ID" value="CAK0826571.1"/>
    <property type="molecule type" value="Genomic_DNA"/>
</dbReference>
<dbReference type="PANTHER" id="PTHR11085:SF12">
    <property type="entry name" value="NAD-DEPENDENT PROTEIN DEACYLASE SIRTUIN-6"/>
    <property type="match status" value="1"/>
</dbReference>
<feature type="binding site" evidence="7">
    <location>
        <position position="161"/>
    </location>
    <ligand>
        <name>Zn(2+)</name>
        <dbReference type="ChEBI" id="CHEBI:29105"/>
    </ligand>
</feature>
<gene>
    <name evidence="10" type="ORF">PCOR1329_LOCUS26370</name>
</gene>
<evidence type="ECO:0000256" key="3">
    <source>
        <dbReference type="ARBA" id="ARBA00022723"/>
    </source>
</evidence>
<evidence type="ECO:0000256" key="6">
    <source>
        <dbReference type="ARBA" id="ARBA00038170"/>
    </source>
</evidence>
<sequence>SRRDFFTARGGLGRRPLCVPLPAWPSAHIAFTGAGISTGAGVADFRSGTNTVLPTGPGLWERPKDDAAPPPGAPRGGILEQCARARPGRTHGVVQRLWEAGRLRHVISQNVDGLHRIVRHPTASPLGAPRQHPEERCTRCGHEYERDFNVICSGGLTGRHCEQRGCAHPLRHSGVGFGQDLPEEVVERAWAESERADLCLALGSSITVTPASEMPAWVAKRHRGRQDKGLVIVNLQATPCDEAAALRINGLVDDVMERVEQLLLQRGCSPGGVAALTAQTPSRGDAGHDWRVPTILGLGGPSPRPRTVRR</sequence>
<protein>
    <recommendedName>
        <fullName evidence="1">protein acetyllysine N-acetyltransferase</fullName>
        <ecNumber evidence="1">2.3.1.286</ecNumber>
    </recommendedName>
</protein>
<evidence type="ECO:0000256" key="5">
    <source>
        <dbReference type="ARBA" id="ARBA00023027"/>
    </source>
</evidence>
<comment type="caution">
    <text evidence="10">The sequence shown here is derived from an EMBL/GenBank/DDBJ whole genome shotgun (WGS) entry which is preliminary data.</text>
</comment>
<dbReference type="EC" id="2.3.1.286" evidence="1"/>
<dbReference type="Proteomes" id="UP001189429">
    <property type="component" value="Unassembled WGS sequence"/>
</dbReference>
<accession>A0ABN9S465</accession>
<evidence type="ECO:0000256" key="8">
    <source>
        <dbReference type="SAM" id="MobiDB-lite"/>
    </source>
</evidence>
<keyword evidence="4 7" id="KW-0862">Zinc</keyword>
<dbReference type="InterPro" id="IPR050134">
    <property type="entry name" value="NAD-dep_sirtuin_deacylases"/>
</dbReference>